<dbReference type="PROSITE" id="PS50111">
    <property type="entry name" value="CHEMOTAXIS_TRANSDUC_2"/>
    <property type="match status" value="1"/>
</dbReference>
<dbReference type="SUPFAM" id="SSF58104">
    <property type="entry name" value="Methyl-accepting chemotaxis protein (MCP) signaling domain"/>
    <property type="match status" value="1"/>
</dbReference>
<evidence type="ECO:0000256" key="3">
    <source>
        <dbReference type="PROSITE-ProRule" id="PRU00284"/>
    </source>
</evidence>
<organism evidence="6 7">
    <name type="scientific">Yanghanlia caeni</name>
    <dbReference type="NCBI Taxonomy" id="3064283"/>
    <lineage>
        <taxon>Bacteria</taxon>
        <taxon>Pseudomonadati</taxon>
        <taxon>Pseudomonadota</taxon>
        <taxon>Betaproteobacteria</taxon>
        <taxon>Burkholderiales</taxon>
        <taxon>Alcaligenaceae</taxon>
        <taxon>Yanghanlia</taxon>
    </lineage>
</organism>
<keyword evidence="7" id="KW-1185">Reference proteome</keyword>
<feature type="domain" description="Methyl-accepting transducer" evidence="5">
    <location>
        <begin position="1"/>
        <end position="145"/>
    </location>
</feature>
<dbReference type="Proteomes" id="UP001232156">
    <property type="component" value="Unassembled WGS sequence"/>
</dbReference>
<dbReference type="InterPro" id="IPR051310">
    <property type="entry name" value="MCP_chemotaxis"/>
</dbReference>
<evidence type="ECO:0000256" key="2">
    <source>
        <dbReference type="ARBA" id="ARBA00029447"/>
    </source>
</evidence>
<keyword evidence="3" id="KW-0807">Transducer</keyword>
<evidence type="ECO:0000256" key="4">
    <source>
        <dbReference type="SAM" id="MobiDB-lite"/>
    </source>
</evidence>
<dbReference type="InterPro" id="IPR004089">
    <property type="entry name" value="MCPsignal_dom"/>
</dbReference>
<reference evidence="6 7" key="1">
    <citation type="submission" date="2023-08" db="EMBL/GenBank/DDBJ databases">
        <title>Alcaligenaceae gen. nov., a novel taxon isolated from the sludge of Yixing Pesticide Factory.</title>
        <authorList>
            <person name="Ruan L."/>
        </authorList>
    </citation>
    <scope>NUCLEOTIDE SEQUENCE [LARGE SCALE GENOMIC DNA]</scope>
    <source>
        <strain evidence="6 7">LG-2</strain>
    </source>
</reference>
<dbReference type="InterPro" id="IPR004090">
    <property type="entry name" value="Chemotax_Me-accpt_rcpt"/>
</dbReference>
<comment type="similarity">
    <text evidence="2">Belongs to the methyl-accepting chemotaxis (MCP) protein family.</text>
</comment>
<evidence type="ECO:0000313" key="7">
    <source>
        <dbReference type="Proteomes" id="UP001232156"/>
    </source>
</evidence>
<accession>A0ABU1D3U3</accession>
<name>A0ABU1D3U3_9BURK</name>
<evidence type="ECO:0000256" key="1">
    <source>
        <dbReference type="ARBA" id="ARBA00022500"/>
    </source>
</evidence>
<evidence type="ECO:0000313" key="6">
    <source>
        <dbReference type="EMBL" id="MDR4125103.1"/>
    </source>
</evidence>
<dbReference type="Gene3D" id="1.10.287.950">
    <property type="entry name" value="Methyl-accepting chemotaxis protein"/>
    <property type="match status" value="1"/>
</dbReference>
<keyword evidence="1" id="KW-0145">Chemotaxis</keyword>
<dbReference type="RefSeq" id="WP_347286494.1">
    <property type="nucleotide sequence ID" value="NZ_JAUZQE010000006.1"/>
</dbReference>
<gene>
    <name evidence="6" type="ORF">Q8947_03770</name>
</gene>
<feature type="region of interest" description="Disordered" evidence="4">
    <location>
        <begin position="181"/>
        <end position="230"/>
    </location>
</feature>
<dbReference type="EMBL" id="JAUZQE010000006">
    <property type="protein sequence ID" value="MDR4125103.1"/>
    <property type="molecule type" value="Genomic_DNA"/>
</dbReference>
<dbReference type="PANTHER" id="PTHR43531:SF11">
    <property type="entry name" value="METHYL-ACCEPTING CHEMOTAXIS PROTEIN 3"/>
    <property type="match status" value="1"/>
</dbReference>
<evidence type="ECO:0000259" key="5">
    <source>
        <dbReference type="PROSITE" id="PS50111"/>
    </source>
</evidence>
<comment type="caution">
    <text evidence="6">The sequence shown here is derived from an EMBL/GenBank/DDBJ whole genome shotgun (WGS) entry which is preliminary data.</text>
</comment>
<dbReference type="PANTHER" id="PTHR43531">
    <property type="entry name" value="PROTEIN ICFG"/>
    <property type="match status" value="1"/>
</dbReference>
<feature type="compositionally biased region" description="Low complexity" evidence="4">
    <location>
        <begin position="198"/>
        <end position="214"/>
    </location>
</feature>
<dbReference type="PRINTS" id="PR00260">
    <property type="entry name" value="CHEMTRNSDUCR"/>
</dbReference>
<proteinExistence type="inferred from homology"/>
<sequence length="230" mass="24675">MAEVVAAMQQITRQISIIDDIAYQTNLLALNASIEAARAGEHGRGFSVVAAEVRKLAERSQLAAQEISEVASGSFTLSEQAGDLFGKMMPSIVRTADLVQDIAASSREQASALAEITAAMGQLAQSTHVNASTAEEFSATAEELSAQAMQLQEMIRYFRIEQSMLQAQPRQSEEWVMHDTARNDAAPVWQRSPERSGGRAAATAPPRGSPAPGADTSPDAPPDETRFARF</sequence>
<dbReference type="SMART" id="SM00283">
    <property type="entry name" value="MA"/>
    <property type="match status" value="1"/>
</dbReference>
<protein>
    <submittedName>
        <fullName evidence="6">Methyl-accepting chemotaxis protein</fullName>
    </submittedName>
</protein>
<dbReference type="Pfam" id="PF00015">
    <property type="entry name" value="MCPsignal"/>
    <property type="match status" value="1"/>
</dbReference>